<dbReference type="InterPro" id="IPR012479">
    <property type="entry name" value="SAP30BP"/>
</dbReference>
<protein>
    <recommendedName>
        <fullName evidence="4">SAP30-binding protein</fullName>
    </recommendedName>
</protein>
<dbReference type="Pfam" id="PF07818">
    <property type="entry name" value="HCNGP"/>
    <property type="match status" value="1"/>
</dbReference>
<dbReference type="EMBL" id="OV725083">
    <property type="protein sequence ID" value="CAH1408016.1"/>
    <property type="molecule type" value="Genomic_DNA"/>
</dbReference>
<evidence type="ECO:0000313" key="3">
    <source>
        <dbReference type="Proteomes" id="UP001152798"/>
    </source>
</evidence>
<reference evidence="2" key="1">
    <citation type="submission" date="2022-01" db="EMBL/GenBank/DDBJ databases">
        <authorList>
            <person name="King R."/>
        </authorList>
    </citation>
    <scope>NUCLEOTIDE SEQUENCE</scope>
</reference>
<accession>A0A9P0HS43</accession>
<dbReference type="GO" id="GO:0006355">
    <property type="term" value="P:regulation of DNA-templated transcription"/>
    <property type="evidence" value="ECO:0007669"/>
    <property type="project" value="InterPro"/>
</dbReference>
<dbReference type="Proteomes" id="UP001152798">
    <property type="component" value="Chromosome 7"/>
</dbReference>
<dbReference type="GO" id="GO:0005634">
    <property type="term" value="C:nucleus"/>
    <property type="evidence" value="ECO:0007669"/>
    <property type="project" value="TreeGrafter"/>
</dbReference>
<dbReference type="PANTHER" id="PTHR13464">
    <property type="entry name" value="TRANSCRIPTIONAL REGULATOR PROTEIN HCNGP"/>
    <property type="match status" value="1"/>
</dbReference>
<gene>
    <name evidence="2" type="ORF">NEZAVI_LOCUS15621</name>
</gene>
<feature type="region of interest" description="Disordered" evidence="1">
    <location>
        <begin position="1"/>
        <end position="35"/>
    </location>
</feature>
<sequence length="251" mass="28734">MDVEDRFTDSENEESSIVEVQNVNPKGTSTKKKQLVSYCDDPYEDTSSEKEETESIEPQVEVDLEDNGDKCTLDDDFFPEPKGTCDPQLQEKITKMMMKMKDTDCDWNSVIQNKKSFRNPSIYEKLIEFCGINEFGTNYQTEVYDPNKWEKGSFYDELYEVQKVEMEKRLEKKKVKVIVGVAKKAGGSSPVVLEQNIKKASGAGMKNIKVTKKKNRITKWDPAPNTLAILPTVVKPTFNSLVQRMVFIKKP</sequence>
<dbReference type="AlphaFoldDB" id="A0A9P0HS43"/>
<keyword evidence="3" id="KW-1185">Reference proteome</keyword>
<evidence type="ECO:0000313" key="2">
    <source>
        <dbReference type="EMBL" id="CAH1408016.1"/>
    </source>
</evidence>
<proteinExistence type="predicted"/>
<name>A0A9P0HS43_NEZVI</name>
<evidence type="ECO:0000256" key="1">
    <source>
        <dbReference type="SAM" id="MobiDB-lite"/>
    </source>
</evidence>
<evidence type="ECO:0008006" key="4">
    <source>
        <dbReference type="Google" id="ProtNLM"/>
    </source>
</evidence>
<dbReference type="OrthoDB" id="1714508at2759"/>
<organism evidence="2 3">
    <name type="scientific">Nezara viridula</name>
    <name type="common">Southern green stink bug</name>
    <name type="synonym">Cimex viridulus</name>
    <dbReference type="NCBI Taxonomy" id="85310"/>
    <lineage>
        <taxon>Eukaryota</taxon>
        <taxon>Metazoa</taxon>
        <taxon>Ecdysozoa</taxon>
        <taxon>Arthropoda</taxon>
        <taxon>Hexapoda</taxon>
        <taxon>Insecta</taxon>
        <taxon>Pterygota</taxon>
        <taxon>Neoptera</taxon>
        <taxon>Paraneoptera</taxon>
        <taxon>Hemiptera</taxon>
        <taxon>Heteroptera</taxon>
        <taxon>Panheteroptera</taxon>
        <taxon>Pentatomomorpha</taxon>
        <taxon>Pentatomoidea</taxon>
        <taxon>Pentatomidae</taxon>
        <taxon>Pentatominae</taxon>
        <taxon>Nezara</taxon>
    </lineage>
</organism>
<dbReference type="PANTHER" id="PTHR13464:SF0">
    <property type="entry name" value="SAP30-BINDING PROTEIN"/>
    <property type="match status" value="1"/>
</dbReference>
<feature type="compositionally biased region" description="Polar residues" evidence="1">
    <location>
        <begin position="18"/>
        <end position="28"/>
    </location>
</feature>